<feature type="chain" id="PRO_5016331775" evidence="3">
    <location>
        <begin position="30"/>
        <end position="740"/>
    </location>
</feature>
<feature type="transmembrane region" description="Helical" evidence="2">
    <location>
        <begin position="713"/>
        <end position="735"/>
    </location>
</feature>
<sequence length="740" mass="78693">MVMRSMVEAWAVALSLLLATPLTTSTAAAQDAPAAAAPPAALPNAPIPYNQIRPKAAPRRARPGTATTARPAGAAVAAAGATVPGAVPPRPVIAGAAPIVPGLPVGPAGARLAPGQPIPAVELEAYVDGVVRQIMADAHLPGAAVSVVQNGQVLLNKGYGFARLSPAKAVDANRTLFRIGSISKTFTWIALMKEVEAGRIRLNQPVNLYLPERVQVRDQGFEQPVRVINLMDHTAGFESRVLGQLFERDFERVRPLDLYLRQERPRRVRAPGAFASYSNYGAALAGQAAAYTSGKPFERLMEEQIFIPLGLRQTTFREPRPEKAGLPAPMPVALIDDVADGFAWDGGFRRQPYEFMGQIAPAGSASSSAGDMARYMLLLLGDGAWNGVTLYGPQAARAFRTPLRAAAPGVNGWAHGFATYQLPGGFQGYGHSGETLSFHANLVVVPGLNLGIFVATNGADGKNLAADLPSSVVRQFYARPSVFARPGSSELAARAEDFEGRYLTTRRAYAGLEAFVDRLRGTVGVHVTPDGKLVTSQRGVRKVWVPEGPVAQGRFISTLGDERLVFRMAEGRAASFQTAANSGRFERLSPWRSPVVLLVVSVLAAIAALATLAGVPLRTRRESRENQIQTRAGVLQNIQALLWLVGLGVFAAWAVKASVNRADVVYDWPGALPIIASACALVATALTVVTFVALPAVWRGGRRVDSWPAGRKLAFTATVLIYAAFAVLLGAWNALLPWSG</sequence>
<dbReference type="PANTHER" id="PTHR46825:SF9">
    <property type="entry name" value="BETA-LACTAMASE-RELATED DOMAIN-CONTAINING PROTEIN"/>
    <property type="match status" value="1"/>
</dbReference>
<feature type="signal peptide" evidence="3">
    <location>
        <begin position="1"/>
        <end position="29"/>
    </location>
</feature>
<dbReference type="Proteomes" id="UP000249725">
    <property type="component" value="Unassembled WGS sequence"/>
</dbReference>
<name>A0A328AQM9_9CAUL</name>
<gene>
    <name evidence="5" type="ORF">DJ018_01145</name>
</gene>
<dbReference type="EMBL" id="QFYR01000001">
    <property type="protein sequence ID" value="RAK56615.1"/>
    <property type="molecule type" value="Genomic_DNA"/>
</dbReference>
<dbReference type="InterPro" id="IPR050491">
    <property type="entry name" value="AmpC-like"/>
</dbReference>
<proteinExistence type="predicted"/>
<evidence type="ECO:0000256" key="1">
    <source>
        <dbReference type="SAM" id="MobiDB-lite"/>
    </source>
</evidence>
<organism evidence="5 6">
    <name type="scientific">Phenylobacterium deserti</name>
    <dbReference type="NCBI Taxonomy" id="1914756"/>
    <lineage>
        <taxon>Bacteria</taxon>
        <taxon>Pseudomonadati</taxon>
        <taxon>Pseudomonadota</taxon>
        <taxon>Alphaproteobacteria</taxon>
        <taxon>Caulobacterales</taxon>
        <taxon>Caulobacteraceae</taxon>
        <taxon>Phenylobacterium</taxon>
    </lineage>
</organism>
<dbReference type="SUPFAM" id="SSF56601">
    <property type="entry name" value="beta-lactamase/transpeptidase-like"/>
    <property type="match status" value="1"/>
</dbReference>
<keyword evidence="2" id="KW-0472">Membrane</keyword>
<evidence type="ECO:0000256" key="3">
    <source>
        <dbReference type="SAM" id="SignalP"/>
    </source>
</evidence>
<dbReference type="OrthoDB" id="113033at2"/>
<feature type="transmembrane region" description="Helical" evidence="2">
    <location>
        <begin position="595"/>
        <end position="617"/>
    </location>
</feature>
<dbReference type="AlphaFoldDB" id="A0A328AQM9"/>
<evidence type="ECO:0000259" key="4">
    <source>
        <dbReference type="Pfam" id="PF00144"/>
    </source>
</evidence>
<evidence type="ECO:0000313" key="5">
    <source>
        <dbReference type="EMBL" id="RAK56615.1"/>
    </source>
</evidence>
<comment type="caution">
    <text evidence="5">The sequence shown here is derived from an EMBL/GenBank/DDBJ whole genome shotgun (WGS) entry which is preliminary data.</text>
</comment>
<keyword evidence="3" id="KW-0732">Signal</keyword>
<dbReference type="InterPro" id="IPR001466">
    <property type="entry name" value="Beta-lactam-related"/>
</dbReference>
<evidence type="ECO:0000313" key="6">
    <source>
        <dbReference type="Proteomes" id="UP000249725"/>
    </source>
</evidence>
<keyword evidence="5" id="KW-0378">Hydrolase</keyword>
<dbReference type="InterPro" id="IPR012338">
    <property type="entry name" value="Beta-lactam/transpept-like"/>
</dbReference>
<feature type="domain" description="Beta-lactamase-related" evidence="4">
    <location>
        <begin position="127"/>
        <end position="462"/>
    </location>
</feature>
<keyword evidence="6" id="KW-1185">Reference proteome</keyword>
<evidence type="ECO:0000256" key="2">
    <source>
        <dbReference type="SAM" id="Phobius"/>
    </source>
</evidence>
<feature type="region of interest" description="Disordered" evidence="1">
    <location>
        <begin position="45"/>
        <end position="70"/>
    </location>
</feature>
<dbReference type="Pfam" id="PF00144">
    <property type="entry name" value="Beta-lactamase"/>
    <property type="match status" value="1"/>
</dbReference>
<dbReference type="Gene3D" id="3.40.710.10">
    <property type="entry name" value="DD-peptidase/beta-lactamase superfamily"/>
    <property type="match status" value="1"/>
</dbReference>
<keyword evidence="2" id="KW-0812">Transmembrane</keyword>
<feature type="transmembrane region" description="Helical" evidence="2">
    <location>
        <begin position="675"/>
        <end position="701"/>
    </location>
</feature>
<feature type="transmembrane region" description="Helical" evidence="2">
    <location>
        <begin position="638"/>
        <end position="655"/>
    </location>
</feature>
<dbReference type="GO" id="GO:0016787">
    <property type="term" value="F:hydrolase activity"/>
    <property type="evidence" value="ECO:0007669"/>
    <property type="project" value="UniProtKB-KW"/>
</dbReference>
<keyword evidence="2" id="KW-1133">Transmembrane helix</keyword>
<dbReference type="PANTHER" id="PTHR46825">
    <property type="entry name" value="D-ALANYL-D-ALANINE-CARBOXYPEPTIDASE/ENDOPEPTIDASE AMPH"/>
    <property type="match status" value="1"/>
</dbReference>
<protein>
    <submittedName>
        <fullName evidence="5">Serine hydrolase</fullName>
    </submittedName>
</protein>
<reference evidence="6" key="1">
    <citation type="submission" date="2018-05" db="EMBL/GenBank/DDBJ databases">
        <authorList>
            <person name="Li X."/>
        </authorList>
    </citation>
    <scope>NUCLEOTIDE SEQUENCE [LARGE SCALE GENOMIC DNA]</scope>
    <source>
        <strain evidence="6">YIM 73061</strain>
    </source>
</reference>
<accession>A0A328AQM9</accession>